<dbReference type="EMBL" id="FN647870">
    <property type="protein sequence ID" value="CBJ28757.1"/>
    <property type="molecule type" value="Genomic_DNA"/>
</dbReference>
<dbReference type="EMBL" id="FN649748">
    <property type="protein sequence ID" value="CBJ28757.1"/>
    <property type="molecule type" value="Genomic_DNA"/>
</dbReference>
<keyword evidence="3" id="KW-1185">Reference proteome</keyword>
<feature type="region of interest" description="Disordered" evidence="1">
    <location>
        <begin position="22"/>
        <end position="60"/>
    </location>
</feature>
<feature type="compositionally biased region" description="Polar residues" evidence="1">
    <location>
        <begin position="303"/>
        <end position="312"/>
    </location>
</feature>
<proteinExistence type="predicted"/>
<feature type="region of interest" description="Disordered" evidence="1">
    <location>
        <begin position="233"/>
        <end position="383"/>
    </location>
</feature>
<evidence type="ECO:0000313" key="3">
    <source>
        <dbReference type="Proteomes" id="UP000002630"/>
    </source>
</evidence>
<reference evidence="2 3" key="1">
    <citation type="journal article" date="2010" name="Nature">
        <title>The Ectocarpus genome and the independent evolution of multicellularity in brown algae.</title>
        <authorList>
            <person name="Cock J.M."/>
            <person name="Sterck L."/>
            <person name="Rouze P."/>
            <person name="Scornet D."/>
            <person name="Allen A.E."/>
            <person name="Amoutzias G."/>
            <person name="Anthouard V."/>
            <person name="Artiguenave F."/>
            <person name="Aury J.M."/>
            <person name="Badger J.H."/>
            <person name="Beszteri B."/>
            <person name="Billiau K."/>
            <person name="Bonnet E."/>
            <person name="Bothwell J.H."/>
            <person name="Bowler C."/>
            <person name="Boyen C."/>
            <person name="Brownlee C."/>
            <person name="Carrano C.J."/>
            <person name="Charrier B."/>
            <person name="Cho G.Y."/>
            <person name="Coelho S.M."/>
            <person name="Collen J."/>
            <person name="Corre E."/>
            <person name="Da Silva C."/>
            <person name="Delage L."/>
            <person name="Delaroque N."/>
            <person name="Dittami S.M."/>
            <person name="Doulbeau S."/>
            <person name="Elias M."/>
            <person name="Farnham G."/>
            <person name="Gachon C.M."/>
            <person name="Gschloessl B."/>
            <person name="Heesch S."/>
            <person name="Jabbari K."/>
            <person name="Jubin C."/>
            <person name="Kawai H."/>
            <person name="Kimura K."/>
            <person name="Kloareg B."/>
            <person name="Kupper F.C."/>
            <person name="Lang D."/>
            <person name="Le Bail A."/>
            <person name="Leblanc C."/>
            <person name="Lerouge P."/>
            <person name="Lohr M."/>
            <person name="Lopez P.J."/>
            <person name="Martens C."/>
            <person name="Maumus F."/>
            <person name="Michel G."/>
            <person name="Miranda-Saavedra D."/>
            <person name="Morales J."/>
            <person name="Moreau H."/>
            <person name="Motomura T."/>
            <person name="Nagasato C."/>
            <person name="Napoli C.A."/>
            <person name="Nelson D.R."/>
            <person name="Nyvall-Collen P."/>
            <person name="Peters A.F."/>
            <person name="Pommier C."/>
            <person name="Potin P."/>
            <person name="Poulain J."/>
            <person name="Quesneville H."/>
            <person name="Read B."/>
            <person name="Rensing S.A."/>
            <person name="Ritter A."/>
            <person name="Rousvoal S."/>
            <person name="Samanta M."/>
            <person name="Samson G."/>
            <person name="Schroeder D.C."/>
            <person name="Segurens B."/>
            <person name="Strittmatter M."/>
            <person name="Tonon T."/>
            <person name="Tregear J.W."/>
            <person name="Valentin K."/>
            <person name="von Dassow P."/>
            <person name="Yamagishi T."/>
            <person name="Van de Peer Y."/>
            <person name="Wincker P."/>
        </authorList>
    </citation>
    <scope>NUCLEOTIDE SEQUENCE [LARGE SCALE GENOMIC DNA]</scope>
    <source>
        <strain evidence="3">Ec32 / CCAP1310/4</strain>
    </source>
</reference>
<dbReference type="InParanoid" id="D7FID3"/>
<dbReference type="AlphaFoldDB" id="D7FID3"/>
<dbReference type="OrthoDB" id="10379982at2759"/>
<accession>D7FID3</accession>
<evidence type="ECO:0000256" key="1">
    <source>
        <dbReference type="SAM" id="MobiDB-lite"/>
    </source>
</evidence>
<sequence length="555" mass="60605">MSRWQNRSFSIDVGCDSLVFPLNQPKLRSPPSPLSPELISQPPGPRHKIFDDSGQGFHDLPSDRLEPCAGSSKINIEQPHRLRQPLRKLVELGDGGNANGRAPRTAPAHLFCGRISDAETGEPLELRRRRWKFPEPGGRASTAGPPGDGAGAVDRPGLRGEFAASGRESSLAYSVERGGWIGLWCGEKESDEEREGQTSTSIPCDPDRVKISQAEHRVRGGVGRRYRSGVEARWHDKEGEGTERPGGGDVLTPHYDYHYHSNSDSEGDNDDLCGTLRGRPRLPSTTETKARTVFPDKNGGGSNQKHTSTSPPTVRRRKRPYTTGGGSSSPAANNQRGGGGGSSTSSVTFATDTLNHPSHQEPATPRSTKRAMSPFWVPPPQEPPLRCRELAKMTSALAAGWPGGTAENESGGDDRGGGKSGNSCPSLEGGSHKSSPVRKRESNWPIESSEDAMATFSSAAGTAQEDERVRRTMLQAQEMRDRYFSQIRQIIMDECAEEACRAAALEKAGGHPLRSRRLQLQHERERQEKRTLINWIRKDTELIVVQKMAALGLIR</sequence>
<dbReference type="Proteomes" id="UP000002630">
    <property type="component" value="Linkage Group LG23"/>
</dbReference>
<gene>
    <name evidence="2" type="ORF">Esi_0119_0079</name>
</gene>
<feature type="region of interest" description="Disordered" evidence="1">
    <location>
        <begin position="398"/>
        <end position="450"/>
    </location>
</feature>
<feature type="region of interest" description="Disordered" evidence="1">
    <location>
        <begin position="132"/>
        <end position="158"/>
    </location>
</feature>
<feature type="compositionally biased region" description="Basic and acidic residues" evidence="1">
    <location>
        <begin position="233"/>
        <end position="243"/>
    </location>
</feature>
<protein>
    <submittedName>
        <fullName evidence="2">Uncharacterized protein</fullName>
    </submittedName>
</protein>
<feature type="compositionally biased region" description="Polar residues" evidence="1">
    <location>
        <begin position="347"/>
        <end position="357"/>
    </location>
</feature>
<organism evidence="2 3">
    <name type="scientific">Ectocarpus siliculosus</name>
    <name type="common">Brown alga</name>
    <name type="synonym">Conferva siliculosa</name>
    <dbReference type="NCBI Taxonomy" id="2880"/>
    <lineage>
        <taxon>Eukaryota</taxon>
        <taxon>Sar</taxon>
        <taxon>Stramenopiles</taxon>
        <taxon>Ochrophyta</taxon>
        <taxon>PX clade</taxon>
        <taxon>Phaeophyceae</taxon>
        <taxon>Ectocarpales</taxon>
        <taxon>Ectocarpaceae</taxon>
        <taxon>Ectocarpus</taxon>
    </lineage>
</organism>
<name>D7FID3_ECTSI</name>
<evidence type="ECO:0000313" key="2">
    <source>
        <dbReference type="EMBL" id="CBJ28757.1"/>
    </source>
</evidence>